<dbReference type="Gene3D" id="2.20.110.10">
    <property type="entry name" value="Histone H3 K4-specific methyltransferase SET7/9 N-terminal domain"/>
    <property type="match status" value="1"/>
</dbReference>
<feature type="signal peptide" evidence="2">
    <location>
        <begin position="1"/>
        <end position="20"/>
    </location>
</feature>
<dbReference type="KEGG" id="naq:D0T90_00125"/>
<sequence length="139" mass="15162">MLKYIALLGLGLGLSVPVAAAVINDYQGQGCRYEGAVKDSKPEGKGVWSCQDGRSYSGQFKQGRFHGKGIYSVRVTKPVFLDSFNVNSTKLRGMDLEGTFRNGSADGRFKVLQNGTVLFLMTFDKGMMQAVDLPKAVKK</sequence>
<organism evidence="3 4">
    <name type="scientific">Neisseria animalis</name>
    <dbReference type="NCBI Taxonomy" id="492"/>
    <lineage>
        <taxon>Bacteria</taxon>
        <taxon>Pseudomonadati</taxon>
        <taxon>Pseudomonadota</taxon>
        <taxon>Betaproteobacteria</taxon>
        <taxon>Neisseriales</taxon>
        <taxon>Neisseriaceae</taxon>
        <taxon>Neisseria</taxon>
    </lineage>
</organism>
<protein>
    <recommendedName>
        <fullName evidence="5">MORN repeat protein</fullName>
    </recommendedName>
</protein>
<accession>A0A5P3MNQ4</accession>
<proteinExistence type="predicted"/>
<dbReference type="RefSeq" id="WP_123795366.1">
    <property type="nucleotide sequence ID" value="NZ_CP031699.1"/>
</dbReference>
<feature type="chain" id="PRO_5030975483" description="MORN repeat protein" evidence="2">
    <location>
        <begin position="21"/>
        <end position="139"/>
    </location>
</feature>
<dbReference type="SUPFAM" id="SSF82185">
    <property type="entry name" value="Histone H3 K4-specific methyltransferase SET7/9 N-terminal domain"/>
    <property type="match status" value="1"/>
</dbReference>
<keyword evidence="1" id="KW-0677">Repeat</keyword>
<dbReference type="AlphaFoldDB" id="A0A5P3MNQ4"/>
<dbReference type="PANTHER" id="PTHR23084">
    <property type="entry name" value="PHOSPHATIDYLINOSITOL-4-PHOSPHATE 5-KINASE RELATED"/>
    <property type="match status" value="1"/>
</dbReference>
<evidence type="ECO:0000256" key="1">
    <source>
        <dbReference type="ARBA" id="ARBA00022737"/>
    </source>
</evidence>
<evidence type="ECO:0008006" key="5">
    <source>
        <dbReference type="Google" id="ProtNLM"/>
    </source>
</evidence>
<evidence type="ECO:0000256" key="2">
    <source>
        <dbReference type="SAM" id="SignalP"/>
    </source>
</evidence>
<dbReference type="EMBL" id="CP031699">
    <property type="protein sequence ID" value="QEY23108.1"/>
    <property type="molecule type" value="Genomic_DNA"/>
</dbReference>
<gene>
    <name evidence="3" type="ORF">D0T90_00125</name>
</gene>
<name>A0A5P3MNQ4_NEIAN</name>
<dbReference type="PANTHER" id="PTHR23084:SF263">
    <property type="entry name" value="MORN REPEAT-CONTAINING PROTEIN 1"/>
    <property type="match status" value="1"/>
</dbReference>
<keyword evidence="2" id="KW-0732">Signal</keyword>
<dbReference type="Pfam" id="PF02493">
    <property type="entry name" value="MORN"/>
    <property type="match status" value="2"/>
</dbReference>
<dbReference type="Proteomes" id="UP000325536">
    <property type="component" value="Chromosome"/>
</dbReference>
<keyword evidence="4" id="KW-1185">Reference proteome</keyword>
<reference evidence="3 4" key="1">
    <citation type="submission" date="2018-08" db="EMBL/GenBank/DDBJ databases">
        <title>Neisseria animalis ATCC 49930 complete genome.</title>
        <authorList>
            <person name="Veseli I.A."/>
            <person name="Mascarenhas dos Santos A.C."/>
            <person name="Buttler R."/>
            <person name="Pombert J.-F."/>
        </authorList>
    </citation>
    <scope>NUCLEOTIDE SEQUENCE [LARGE SCALE GENOMIC DNA]</scope>
    <source>
        <strain evidence="3 4">ATCC 49930</strain>
    </source>
</reference>
<dbReference type="OrthoDB" id="8604754at2"/>
<evidence type="ECO:0000313" key="4">
    <source>
        <dbReference type="Proteomes" id="UP000325536"/>
    </source>
</evidence>
<dbReference type="InterPro" id="IPR003409">
    <property type="entry name" value="MORN"/>
</dbReference>
<evidence type="ECO:0000313" key="3">
    <source>
        <dbReference type="EMBL" id="QEY23108.1"/>
    </source>
</evidence>